<dbReference type="FunFam" id="3.30.980.10:FF:000005">
    <property type="entry name" value="Threonyl-tRNA synthetase, mitochondrial"/>
    <property type="match status" value="1"/>
</dbReference>
<gene>
    <name evidence="15" type="ORF">E0L32_009165</name>
</gene>
<dbReference type="InterPro" id="IPR002314">
    <property type="entry name" value="aa-tRNA-synt_IIb"/>
</dbReference>
<dbReference type="EMBL" id="SKBQ01000065">
    <property type="protein sequence ID" value="TPX09564.1"/>
    <property type="molecule type" value="Genomic_DNA"/>
</dbReference>
<evidence type="ECO:0000256" key="2">
    <source>
        <dbReference type="ARBA" id="ARBA00008226"/>
    </source>
</evidence>
<dbReference type="RefSeq" id="XP_030991275.1">
    <property type="nucleotide sequence ID" value="XM_031144100.1"/>
</dbReference>
<dbReference type="EC" id="6.1.1.3" evidence="3"/>
<dbReference type="InterPro" id="IPR012947">
    <property type="entry name" value="tRNA_SAD"/>
</dbReference>
<dbReference type="InParanoid" id="A0A507ASS3"/>
<proteinExistence type="inferred from homology"/>
<dbReference type="Pfam" id="PF00587">
    <property type="entry name" value="tRNA-synt_2b"/>
    <property type="match status" value="1"/>
</dbReference>
<dbReference type="InterPro" id="IPR047246">
    <property type="entry name" value="ThrRS_anticodon"/>
</dbReference>
<dbReference type="GO" id="GO:0005524">
    <property type="term" value="F:ATP binding"/>
    <property type="evidence" value="ECO:0007669"/>
    <property type="project" value="UniProtKB-KW"/>
</dbReference>
<dbReference type="Gene3D" id="3.30.930.10">
    <property type="entry name" value="Bira Bifunctional Protein, Domain 2"/>
    <property type="match status" value="1"/>
</dbReference>
<keyword evidence="5" id="KW-0436">Ligase</keyword>
<evidence type="ECO:0000256" key="1">
    <source>
        <dbReference type="ARBA" id="ARBA00004496"/>
    </source>
</evidence>
<evidence type="ECO:0000259" key="14">
    <source>
        <dbReference type="PROSITE" id="PS51880"/>
    </source>
</evidence>
<dbReference type="FunFam" id="3.40.50.800:FF:000003">
    <property type="entry name" value="Threonine--tRNA ligase 2, cytoplasmic"/>
    <property type="match status" value="1"/>
</dbReference>
<dbReference type="Pfam" id="PF02824">
    <property type="entry name" value="TGS"/>
    <property type="match status" value="1"/>
</dbReference>
<keyword evidence="6" id="KW-0547">Nucleotide-binding</keyword>
<dbReference type="PANTHER" id="PTHR11451:SF46">
    <property type="entry name" value="THREONINE--TRNA LIGASE"/>
    <property type="match status" value="1"/>
</dbReference>
<evidence type="ECO:0000259" key="13">
    <source>
        <dbReference type="PROSITE" id="PS50862"/>
    </source>
</evidence>
<dbReference type="PRINTS" id="PR01047">
    <property type="entry name" value="TRNASYNTHTHR"/>
</dbReference>
<keyword evidence="8" id="KW-0648">Protein biosynthesis</keyword>
<dbReference type="STRING" id="1093900.A0A507ASS3"/>
<evidence type="ECO:0000256" key="3">
    <source>
        <dbReference type="ARBA" id="ARBA00013163"/>
    </source>
</evidence>
<dbReference type="InterPro" id="IPR012676">
    <property type="entry name" value="TGS-like"/>
</dbReference>
<organism evidence="15 16">
    <name type="scientific">Thyridium curvatum</name>
    <dbReference type="NCBI Taxonomy" id="1093900"/>
    <lineage>
        <taxon>Eukaryota</taxon>
        <taxon>Fungi</taxon>
        <taxon>Dikarya</taxon>
        <taxon>Ascomycota</taxon>
        <taxon>Pezizomycotina</taxon>
        <taxon>Sordariomycetes</taxon>
        <taxon>Sordariomycetidae</taxon>
        <taxon>Thyridiales</taxon>
        <taxon>Thyridiaceae</taxon>
        <taxon>Thyridium</taxon>
    </lineage>
</organism>
<feature type="domain" description="TGS" evidence="14">
    <location>
        <begin position="83"/>
        <end position="146"/>
    </location>
</feature>
<dbReference type="InterPro" id="IPR006195">
    <property type="entry name" value="aa-tRNA-synth_II"/>
</dbReference>
<dbReference type="Gene3D" id="3.30.980.10">
    <property type="entry name" value="Threonyl-trna Synthetase, Chain A, domain 2"/>
    <property type="match status" value="1"/>
</dbReference>
<comment type="similarity">
    <text evidence="2">Belongs to the class-II aminoacyl-tRNA synthetase family.</text>
</comment>
<evidence type="ECO:0000256" key="6">
    <source>
        <dbReference type="ARBA" id="ARBA00022741"/>
    </source>
</evidence>
<dbReference type="InterPro" id="IPR012675">
    <property type="entry name" value="Beta-grasp_dom_sf"/>
</dbReference>
<feature type="domain" description="Aminoacyl-transfer RNA synthetases class-II family profile" evidence="13">
    <location>
        <begin position="346"/>
        <end position="669"/>
    </location>
</feature>
<protein>
    <recommendedName>
        <fullName evidence="3">threonine--tRNA ligase</fullName>
        <ecNumber evidence="3">6.1.1.3</ecNumber>
    </recommendedName>
    <alternativeName>
        <fullName evidence="10">Threonyl-tRNA synthetase</fullName>
    </alternativeName>
</protein>
<dbReference type="HAMAP" id="MF_00184">
    <property type="entry name" value="Thr_tRNA_synth"/>
    <property type="match status" value="1"/>
</dbReference>
<accession>A0A507ASS3</accession>
<dbReference type="GO" id="GO:0005739">
    <property type="term" value="C:mitochondrion"/>
    <property type="evidence" value="ECO:0007669"/>
    <property type="project" value="TreeGrafter"/>
</dbReference>
<dbReference type="InterPro" id="IPR045864">
    <property type="entry name" value="aa-tRNA-synth_II/BPL/LPL"/>
</dbReference>
<comment type="subcellular location">
    <subcellularLocation>
        <location evidence="1">Cytoplasm</location>
    </subcellularLocation>
</comment>
<dbReference type="PROSITE" id="PS50862">
    <property type="entry name" value="AA_TRNA_LIGASE_II"/>
    <property type="match status" value="1"/>
</dbReference>
<dbReference type="GeneID" id="41976612"/>
<keyword evidence="16" id="KW-1185">Reference proteome</keyword>
<keyword evidence="7" id="KW-0067">ATP-binding</keyword>
<dbReference type="InterPro" id="IPR004095">
    <property type="entry name" value="TGS"/>
</dbReference>
<dbReference type="Gene3D" id="3.10.20.30">
    <property type="match status" value="1"/>
</dbReference>
<dbReference type="SMART" id="SM00863">
    <property type="entry name" value="tRNA_SAD"/>
    <property type="match status" value="1"/>
</dbReference>
<dbReference type="InterPro" id="IPR033728">
    <property type="entry name" value="ThrRS_core"/>
</dbReference>
<feature type="region of interest" description="Disordered" evidence="12">
    <location>
        <begin position="593"/>
        <end position="634"/>
    </location>
</feature>
<sequence length="794" mass="90599">METAKKAVESVTEGVKKVALGGEGKGGKPKGEKKNKKAPAGTDVADAGPVEMNPWPSYIQDRIEIFDRLKQKYDEAQAKKPREPISITMPDGSVKQGTSFETTPGEIARGISNSLYKRTVVARLDGEQLWDLERPLEQSCKLELLDFNHEQGKMVYWHSSAHILGEACERRFGCSLCIGPPIENGFYYEMALPEGKAVQTLDWKPLETIVGKSIKAKEPFQRLEMSKDDLLEMFKYNKYKQHIIKDKIPDGTFTTVYRQGPLIDLCRGPHVVDTSRIEAFAIEKNSASYFLGNKDNDSLQRIYGISFPDKKLMAAHKKFLEEAAKRDHRKLGKDQELFFFHEWSPGSAFWLPHGTRIYNTLLDYLRDQYWKRGYQEVLTPNMFNASLWKQSGHWQHYKDDMFIIDVDKENFALKPMNCPSHALMFAHRERSHRELPWRVADFGVLHRNEASGALSGLTRVRRFQQDDAHIFCREDQIKEEMDDLFDFMREVYGLLGLTFKLRLSTRPEKFMGEISTWDRAEDLLRQSLDEFSKTEGGVPWELNEGDGAFYGPKIDIAIMDCLNREWQCATIQLDFMQPQNFGLEYMTAEGAEKIQEQKEETATAPEAQPTPVASEEAANAEGKDKKEPQRVVKKVSPGCARPVMIHRAMAGSIERFTAILIEHFAGKWPLWLSPRQILVVPVGRGYFDYAEQVAARFKAARMFCDIDLSGNTLQKKIRTGQLAQYNFIMVVGNEEMENKQVNVRNRDDQETQDRGQPIALDEAVEKLCKLRDDKGNYNPFPAKKKAAAAAPASS</sequence>
<evidence type="ECO:0000256" key="12">
    <source>
        <dbReference type="SAM" id="MobiDB-lite"/>
    </source>
</evidence>
<dbReference type="FunFam" id="3.10.20.30:FF:000006">
    <property type="entry name" value="Threonine--tRNA ligase, cytoplasmic"/>
    <property type="match status" value="1"/>
</dbReference>
<dbReference type="InterPro" id="IPR002320">
    <property type="entry name" value="Thr-tRNA-ligase_IIa"/>
</dbReference>
<dbReference type="InterPro" id="IPR036621">
    <property type="entry name" value="Anticodon-bd_dom_sf"/>
</dbReference>
<comment type="catalytic activity">
    <reaction evidence="11">
        <text>tRNA(Thr) + L-threonine + ATP = L-threonyl-tRNA(Thr) + AMP + diphosphate + H(+)</text>
        <dbReference type="Rhea" id="RHEA:24624"/>
        <dbReference type="Rhea" id="RHEA-COMP:9670"/>
        <dbReference type="Rhea" id="RHEA-COMP:9704"/>
        <dbReference type="ChEBI" id="CHEBI:15378"/>
        <dbReference type="ChEBI" id="CHEBI:30616"/>
        <dbReference type="ChEBI" id="CHEBI:33019"/>
        <dbReference type="ChEBI" id="CHEBI:57926"/>
        <dbReference type="ChEBI" id="CHEBI:78442"/>
        <dbReference type="ChEBI" id="CHEBI:78534"/>
        <dbReference type="ChEBI" id="CHEBI:456215"/>
        <dbReference type="EC" id="6.1.1.3"/>
    </reaction>
</comment>
<evidence type="ECO:0000313" key="15">
    <source>
        <dbReference type="EMBL" id="TPX09564.1"/>
    </source>
</evidence>
<dbReference type="Proteomes" id="UP000319257">
    <property type="component" value="Unassembled WGS sequence"/>
</dbReference>
<feature type="region of interest" description="Disordered" evidence="12">
    <location>
        <begin position="773"/>
        <end position="794"/>
    </location>
</feature>
<dbReference type="InterPro" id="IPR004154">
    <property type="entry name" value="Anticodon-bd"/>
</dbReference>
<evidence type="ECO:0000313" key="16">
    <source>
        <dbReference type="Proteomes" id="UP000319257"/>
    </source>
</evidence>
<dbReference type="SUPFAM" id="SSF55681">
    <property type="entry name" value="Class II aaRS and biotin synthetases"/>
    <property type="match status" value="1"/>
</dbReference>
<dbReference type="FunCoup" id="A0A507ASS3">
    <property type="interactions" value="954"/>
</dbReference>
<dbReference type="PROSITE" id="PS51880">
    <property type="entry name" value="TGS"/>
    <property type="match status" value="1"/>
</dbReference>
<dbReference type="SUPFAM" id="SSF55186">
    <property type="entry name" value="ThrRS/AlaRS common domain"/>
    <property type="match status" value="1"/>
</dbReference>
<dbReference type="SUPFAM" id="SSF81271">
    <property type="entry name" value="TGS-like"/>
    <property type="match status" value="1"/>
</dbReference>
<dbReference type="GO" id="GO:0004829">
    <property type="term" value="F:threonine-tRNA ligase activity"/>
    <property type="evidence" value="ECO:0007669"/>
    <property type="project" value="UniProtKB-EC"/>
</dbReference>
<dbReference type="InterPro" id="IPR018163">
    <property type="entry name" value="Thr/Ala-tRNA-synth_IIc_edit"/>
</dbReference>
<feature type="compositionally biased region" description="Basic and acidic residues" evidence="12">
    <location>
        <begin position="621"/>
        <end position="630"/>
    </location>
</feature>
<reference evidence="15 16" key="1">
    <citation type="submission" date="2019-06" db="EMBL/GenBank/DDBJ databases">
        <title>Draft genome sequence of the filamentous fungus Phialemoniopsis curvata isolated from diesel fuel.</title>
        <authorList>
            <person name="Varaljay V.A."/>
            <person name="Lyon W.J."/>
            <person name="Crouch A.L."/>
            <person name="Drake C.E."/>
            <person name="Hollomon J.M."/>
            <person name="Nadeau L.J."/>
            <person name="Nunn H.S."/>
            <person name="Stevenson B.S."/>
            <person name="Bojanowski C.L."/>
            <person name="Crookes-Goodson W.J."/>
        </authorList>
    </citation>
    <scope>NUCLEOTIDE SEQUENCE [LARGE SCALE GENOMIC DNA]</scope>
    <source>
        <strain evidence="15 16">D216</strain>
    </source>
</reference>
<evidence type="ECO:0000256" key="9">
    <source>
        <dbReference type="ARBA" id="ARBA00023146"/>
    </source>
</evidence>
<dbReference type="Pfam" id="PF07973">
    <property type="entry name" value="tRNA_SAD"/>
    <property type="match status" value="1"/>
</dbReference>
<dbReference type="GO" id="GO:0006435">
    <property type="term" value="P:threonyl-tRNA aminoacylation"/>
    <property type="evidence" value="ECO:0007669"/>
    <property type="project" value="InterPro"/>
</dbReference>
<evidence type="ECO:0000256" key="5">
    <source>
        <dbReference type="ARBA" id="ARBA00022598"/>
    </source>
</evidence>
<dbReference type="NCBIfam" id="TIGR00418">
    <property type="entry name" value="thrS"/>
    <property type="match status" value="1"/>
</dbReference>
<dbReference type="CDD" id="cd01667">
    <property type="entry name" value="TGS_ThrRS"/>
    <property type="match status" value="1"/>
</dbReference>
<dbReference type="CDD" id="cd00860">
    <property type="entry name" value="ThrRS_anticodon"/>
    <property type="match status" value="1"/>
</dbReference>
<evidence type="ECO:0000256" key="8">
    <source>
        <dbReference type="ARBA" id="ARBA00022917"/>
    </source>
</evidence>
<dbReference type="PANTHER" id="PTHR11451">
    <property type="entry name" value="THREONINE-TRNA LIGASE"/>
    <property type="match status" value="1"/>
</dbReference>
<name>A0A507ASS3_9PEZI</name>
<keyword evidence="4" id="KW-0963">Cytoplasm</keyword>
<dbReference type="Gene3D" id="3.40.50.800">
    <property type="entry name" value="Anticodon-binding domain"/>
    <property type="match status" value="1"/>
</dbReference>
<dbReference type="OrthoDB" id="5423599at2759"/>
<dbReference type="Pfam" id="PF03129">
    <property type="entry name" value="HGTP_anticodon"/>
    <property type="match status" value="1"/>
</dbReference>
<evidence type="ECO:0000256" key="10">
    <source>
        <dbReference type="ARBA" id="ARBA00031900"/>
    </source>
</evidence>
<dbReference type="AlphaFoldDB" id="A0A507ASS3"/>
<keyword evidence="9" id="KW-0030">Aminoacyl-tRNA synthetase</keyword>
<dbReference type="CDD" id="cd00771">
    <property type="entry name" value="ThrRS_core"/>
    <property type="match status" value="1"/>
</dbReference>
<evidence type="ECO:0000256" key="7">
    <source>
        <dbReference type="ARBA" id="ARBA00022840"/>
    </source>
</evidence>
<evidence type="ECO:0000256" key="11">
    <source>
        <dbReference type="ARBA" id="ARBA00049515"/>
    </source>
</evidence>
<comment type="caution">
    <text evidence="15">The sequence shown here is derived from an EMBL/GenBank/DDBJ whole genome shotgun (WGS) entry which is preliminary data.</text>
</comment>
<feature type="region of interest" description="Disordered" evidence="12">
    <location>
        <begin position="1"/>
        <end position="53"/>
    </location>
</feature>
<evidence type="ECO:0000256" key="4">
    <source>
        <dbReference type="ARBA" id="ARBA00022490"/>
    </source>
</evidence>
<dbReference type="SUPFAM" id="SSF52954">
    <property type="entry name" value="Class II aaRS ABD-related"/>
    <property type="match status" value="1"/>
</dbReference>